<organism evidence="1 2">
    <name type="scientific">Megaselia scalaris</name>
    <name type="common">Humpbacked fly</name>
    <name type="synonym">Phora scalaris</name>
    <dbReference type="NCBI Taxonomy" id="36166"/>
    <lineage>
        <taxon>Eukaryota</taxon>
        <taxon>Metazoa</taxon>
        <taxon>Ecdysozoa</taxon>
        <taxon>Arthropoda</taxon>
        <taxon>Hexapoda</taxon>
        <taxon>Insecta</taxon>
        <taxon>Pterygota</taxon>
        <taxon>Neoptera</taxon>
        <taxon>Endopterygota</taxon>
        <taxon>Diptera</taxon>
        <taxon>Brachycera</taxon>
        <taxon>Muscomorpha</taxon>
        <taxon>Platypezoidea</taxon>
        <taxon>Phoridae</taxon>
        <taxon>Megaseliini</taxon>
        <taxon>Megaselia</taxon>
    </lineage>
</organism>
<dbReference type="AlphaFoldDB" id="T1H204"/>
<dbReference type="HOGENOM" id="CLU_3071067_0_0_1"/>
<proteinExistence type="predicted"/>
<dbReference type="EMBL" id="CAQQ02094957">
    <property type="status" value="NOT_ANNOTATED_CDS"/>
    <property type="molecule type" value="Genomic_DNA"/>
</dbReference>
<dbReference type="EnsemblMetazoa" id="MESCA010233-RA">
    <property type="protein sequence ID" value="MESCA010233-PA"/>
    <property type="gene ID" value="MESCA010233"/>
</dbReference>
<reference evidence="1" key="2">
    <citation type="submission" date="2015-06" db="UniProtKB">
        <authorList>
            <consortium name="EnsemblMetazoa"/>
        </authorList>
    </citation>
    <scope>IDENTIFICATION</scope>
</reference>
<dbReference type="STRING" id="36166.T1H204"/>
<dbReference type="EMBL" id="CAQQ02094955">
    <property type="status" value="NOT_ANNOTATED_CDS"/>
    <property type="molecule type" value="Genomic_DNA"/>
</dbReference>
<name>T1H204_MEGSC</name>
<evidence type="ECO:0000313" key="2">
    <source>
        <dbReference type="Proteomes" id="UP000015102"/>
    </source>
</evidence>
<evidence type="ECO:0000313" key="1">
    <source>
        <dbReference type="EnsemblMetazoa" id="MESCA010233-PA"/>
    </source>
</evidence>
<evidence type="ECO:0008006" key="3">
    <source>
        <dbReference type="Google" id="ProtNLM"/>
    </source>
</evidence>
<dbReference type="Proteomes" id="UP000015102">
    <property type="component" value="Unassembled WGS sequence"/>
</dbReference>
<sequence>MANNGIGQPASAQVNLKVLYPPEIIVEQPVVFSGEGREATLVCIIHGVTEPEL</sequence>
<protein>
    <recommendedName>
        <fullName evidence="3">Ig-like domain-containing protein</fullName>
    </recommendedName>
</protein>
<accession>T1H204</accession>
<dbReference type="EMBL" id="CAQQ02094953">
    <property type="status" value="NOT_ANNOTATED_CDS"/>
    <property type="molecule type" value="Genomic_DNA"/>
</dbReference>
<dbReference type="EMBL" id="CAQQ02094956">
    <property type="status" value="NOT_ANNOTATED_CDS"/>
    <property type="molecule type" value="Genomic_DNA"/>
</dbReference>
<dbReference type="EMBL" id="CAQQ02094954">
    <property type="status" value="NOT_ANNOTATED_CDS"/>
    <property type="molecule type" value="Genomic_DNA"/>
</dbReference>
<keyword evidence="2" id="KW-1185">Reference proteome</keyword>
<reference evidence="2" key="1">
    <citation type="submission" date="2013-02" db="EMBL/GenBank/DDBJ databases">
        <authorList>
            <person name="Hughes D."/>
        </authorList>
    </citation>
    <scope>NUCLEOTIDE SEQUENCE</scope>
    <source>
        <strain>Durham</strain>
        <strain evidence="2">NC isolate 2 -- Noor lab</strain>
    </source>
</reference>